<dbReference type="Proteomes" id="UP000800041">
    <property type="component" value="Unassembled WGS sequence"/>
</dbReference>
<organism evidence="2 3">
    <name type="scientific">Aulographum hederae CBS 113979</name>
    <dbReference type="NCBI Taxonomy" id="1176131"/>
    <lineage>
        <taxon>Eukaryota</taxon>
        <taxon>Fungi</taxon>
        <taxon>Dikarya</taxon>
        <taxon>Ascomycota</taxon>
        <taxon>Pezizomycotina</taxon>
        <taxon>Dothideomycetes</taxon>
        <taxon>Pleosporomycetidae</taxon>
        <taxon>Aulographales</taxon>
        <taxon>Aulographaceae</taxon>
    </lineage>
</organism>
<feature type="chain" id="PRO_5026153398" description="Secreted protein" evidence="1">
    <location>
        <begin position="20"/>
        <end position="210"/>
    </location>
</feature>
<sequence length="210" mass="23901">MYALWVVVWVWRWSGGCLEAPPKAAEEQDCWLNPYQTGDGRFGEQSSTMWSGEKTSQQSLVVWQCFAQRGWCLLFPGPGLSRVAGQPRGHCGLRAMTKEQHKPTETLNENGLCRASTGPRHQMIKLKHMGLLAAMACGSIVTVRDPQTLEASMVSILLILRLFIVSPSVLKRWRFANSKVFMRLCRRISRYREMRDSKRNRETISAPACR</sequence>
<evidence type="ECO:0000313" key="2">
    <source>
        <dbReference type="EMBL" id="KAF1990315.1"/>
    </source>
</evidence>
<keyword evidence="3" id="KW-1185">Reference proteome</keyword>
<gene>
    <name evidence="2" type="ORF">K402DRAFT_226867</name>
</gene>
<dbReference type="AlphaFoldDB" id="A0A6G1HAX9"/>
<proteinExistence type="predicted"/>
<evidence type="ECO:0000256" key="1">
    <source>
        <dbReference type="SAM" id="SignalP"/>
    </source>
</evidence>
<dbReference type="EMBL" id="ML977142">
    <property type="protein sequence ID" value="KAF1990315.1"/>
    <property type="molecule type" value="Genomic_DNA"/>
</dbReference>
<feature type="signal peptide" evidence="1">
    <location>
        <begin position="1"/>
        <end position="19"/>
    </location>
</feature>
<evidence type="ECO:0000313" key="3">
    <source>
        <dbReference type="Proteomes" id="UP000800041"/>
    </source>
</evidence>
<name>A0A6G1HAX9_9PEZI</name>
<accession>A0A6G1HAX9</accession>
<keyword evidence="1" id="KW-0732">Signal</keyword>
<evidence type="ECO:0008006" key="4">
    <source>
        <dbReference type="Google" id="ProtNLM"/>
    </source>
</evidence>
<reference evidence="2" key="1">
    <citation type="journal article" date="2020" name="Stud. Mycol.">
        <title>101 Dothideomycetes genomes: a test case for predicting lifestyles and emergence of pathogens.</title>
        <authorList>
            <person name="Haridas S."/>
            <person name="Albert R."/>
            <person name="Binder M."/>
            <person name="Bloem J."/>
            <person name="Labutti K."/>
            <person name="Salamov A."/>
            <person name="Andreopoulos B."/>
            <person name="Baker S."/>
            <person name="Barry K."/>
            <person name="Bills G."/>
            <person name="Bluhm B."/>
            <person name="Cannon C."/>
            <person name="Castanera R."/>
            <person name="Culley D."/>
            <person name="Daum C."/>
            <person name="Ezra D."/>
            <person name="Gonzalez J."/>
            <person name="Henrissat B."/>
            <person name="Kuo A."/>
            <person name="Liang C."/>
            <person name="Lipzen A."/>
            <person name="Lutzoni F."/>
            <person name="Magnuson J."/>
            <person name="Mondo S."/>
            <person name="Nolan M."/>
            <person name="Ohm R."/>
            <person name="Pangilinan J."/>
            <person name="Park H.-J."/>
            <person name="Ramirez L."/>
            <person name="Alfaro M."/>
            <person name="Sun H."/>
            <person name="Tritt A."/>
            <person name="Yoshinaga Y."/>
            <person name="Zwiers L.-H."/>
            <person name="Turgeon B."/>
            <person name="Goodwin S."/>
            <person name="Spatafora J."/>
            <person name="Crous P."/>
            <person name="Grigoriev I."/>
        </authorList>
    </citation>
    <scope>NUCLEOTIDE SEQUENCE</scope>
    <source>
        <strain evidence="2">CBS 113979</strain>
    </source>
</reference>
<protein>
    <recommendedName>
        <fullName evidence="4">Secreted protein</fullName>
    </recommendedName>
</protein>